<evidence type="ECO:0000256" key="4">
    <source>
        <dbReference type="ARBA" id="ARBA00022833"/>
    </source>
</evidence>
<dbReference type="GO" id="GO:0000981">
    <property type="term" value="F:DNA-binding transcription factor activity, RNA polymerase II-specific"/>
    <property type="evidence" value="ECO:0007669"/>
    <property type="project" value="TreeGrafter"/>
</dbReference>
<feature type="domain" description="C2H2-type" evidence="7">
    <location>
        <begin position="304"/>
        <end position="332"/>
    </location>
</feature>
<dbReference type="EMBL" id="BOLY01000003">
    <property type="protein sequence ID" value="GIZ41507.1"/>
    <property type="molecule type" value="Genomic_DNA"/>
</dbReference>
<evidence type="ECO:0000256" key="6">
    <source>
        <dbReference type="SAM" id="MobiDB-lite"/>
    </source>
</evidence>
<dbReference type="AlphaFoldDB" id="A0A9P3FEZ0"/>
<evidence type="ECO:0000313" key="9">
    <source>
        <dbReference type="Proteomes" id="UP000825890"/>
    </source>
</evidence>
<feature type="domain" description="C2H2-type" evidence="7">
    <location>
        <begin position="274"/>
        <end position="303"/>
    </location>
</feature>
<feature type="region of interest" description="Disordered" evidence="6">
    <location>
        <begin position="88"/>
        <end position="134"/>
    </location>
</feature>
<feature type="compositionally biased region" description="Polar residues" evidence="6">
    <location>
        <begin position="553"/>
        <end position="570"/>
    </location>
</feature>
<feature type="domain" description="C2H2-type" evidence="7">
    <location>
        <begin position="59"/>
        <end position="83"/>
    </location>
</feature>
<dbReference type="OrthoDB" id="3640956at2759"/>
<dbReference type="PANTHER" id="PTHR24409">
    <property type="entry name" value="ZINC FINGER PROTEIN 142"/>
    <property type="match status" value="1"/>
</dbReference>
<evidence type="ECO:0000313" key="8">
    <source>
        <dbReference type="EMBL" id="GIZ41507.1"/>
    </source>
</evidence>
<feature type="compositionally biased region" description="Basic and acidic residues" evidence="6">
    <location>
        <begin position="843"/>
        <end position="858"/>
    </location>
</feature>
<dbReference type="GO" id="GO:0000977">
    <property type="term" value="F:RNA polymerase II transcription regulatory region sequence-specific DNA binding"/>
    <property type="evidence" value="ECO:0007669"/>
    <property type="project" value="TreeGrafter"/>
</dbReference>
<feature type="compositionally biased region" description="Low complexity" evidence="6">
    <location>
        <begin position="915"/>
        <end position="925"/>
    </location>
</feature>
<name>A0A9P3FEZ0_9PEZI</name>
<dbReference type="PROSITE" id="PS50157">
    <property type="entry name" value="ZINC_FINGER_C2H2_2"/>
    <property type="match status" value="7"/>
</dbReference>
<keyword evidence="1" id="KW-0479">Metal-binding</keyword>
<dbReference type="SMART" id="SM00355">
    <property type="entry name" value="ZnF_C2H2"/>
    <property type="match status" value="7"/>
</dbReference>
<keyword evidence="2" id="KW-0677">Repeat</keyword>
<gene>
    <name evidence="8" type="ORF">CKM354_000481000</name>
</gene>
<evidence type="ECO:0000256" key="5">
    <source>
        <dbReference type="PROSITE-ProRule" id="PRU00042"/>
    </source>
</evidence>
<dbReference type="GO" id="GO:0008270">
    <property type="term" value="F:zinc ion binding"/>
    <property type="evidence" value="ECO:0007669"/>
    <property type="project" value="UniProtKB-KW"/>
</dbReference>
<feature type="region of interest" description="Disordered" evidence="6">
    <location>
        <begin position="634"/>
        <end position="656"/>
    </location>
</feature>
<keyword evidence="3 5" id="KW-0863">Zinc-finger</keyword>
<reference evidence="8 9" key="1">
    <citation type="submission" date="2021-01" db="EMBL/GenBank/DDBJ databases">
        <title>Cercospora kikuchii MAFF 305040 whole genome shotgun sequence.</title>
        <authorList>
            <person name="Kashiwa T."/>
            <person name="Suzuki T."/>
        </authorList>
    </citation>
    <scope>NUCLEOTIDE SEQUENCE [LARGE SCALE GENOMIC DNA]</scope>
    <source>
        <strain evidence="8 9">MAFF 305040</strain>
    </source>
</reference>
<feature type="region of interest" description="Disordered" evidence="6">
    <location>
        <begin position="170"/>
        <end position="191"/>
    </location>
</feature>
<dbReference type="Proteomes" id="UP000825890">
    <property type="component" value="Unassembled WGS sequence"/>
</dbReference>
<keyword evidence="4" id="KW-0862">Zinc</keyword>
<dbReference type="InterPro" id="IPR036236">
    <property type="entry name" value="Znf_C2H2_sf"/>
</dbReference>
<organism evidence="8 9">
    <name type="scientific">Cercospora kikuchii</name>
    <dbReference type="NCBI Taxonomy" id="84275"/>
    <lineage>
        <taxon>Eukaryota</taxon>
        <taxon>Fungi</taxon>
        <taxon>Dikarya</taxon>
        <taxon>Ascomycota</taxon>
        <taxon>Pezizomycotina</taxon>
        <taxon>Dothideomycetes</taxon>
        <taxon>Dothideomycetidae</taxon>
        <taxon>Mycosphaerellales</taxon>
        <taxon>Mycosphaerellaceae</taxon>
        <taxon>Cercospora</taxon>
    </lineage>
</organism>
<dbReference type="Gene3D" id="3.30.160.60">
    <property type="entry name" value="Classic Zinc Finger"/>
    <property type="match status" value="4"/>
</dbReference>
<evidence type="ECO:0000256" key="3">
    <source>
        <dbReference type="ARBA" id="ARBA00022771"/>
    </source>
</evidence>
<dbReference type="InterPro" id="IPR013087">
    <property type="entry name" value="Znf_C2H2_type"/>
</dbReference>
<feature type="domain" description="C2H2-type" evidence="7">
    <location>
        <begin position="418"/>
        <end position="442"/>
    </location>
</feature>
<protein>
    <recommendedName>
        <fullName evidence="7">C2H2-type domain-containing protein</fullName>
    </recommendedName>
</protein>
<evidence type="ECO:0000259" key="7">
    <source>
        <dbReference type="PROSITE" id="PS50157"/>
    </source>
</evidence>
<keyword evidence="9" id="KW-1185">Reference proteome</keyword>
<accession>A0A9P3FEZ0</accession>
<feature type="region of interest" description="Disordered" evidence="6">
    <location>
        <begin position="499"/>
        <end position="523"/>
    </location>
</feature>
<feature type="region of interest" description="Disordered" evidence="6">
    <location>
        <begin position="537"/>
        <end position="577"/>
    </location>
</feature>
<dbReference type="GO" id="GO:0005634">
    <property type="term" value="C:nucleus"/>
    <property type="evidence" value="ECO:0007669"/>
    <property type="project" value="TreeGrafter"/>
</dbReference>
<feature type="compositionally biased region" description="Polar residues" evidence="6">
    <location>
        <begin position="942"/>
        <end position="952"/>
    </location>
</feature>
<evidence type="ECO:0000256" key="1">
    <source>
        <dbReference type="ARBA" id="ARBA00022723"/>
    </source>
</evidence>
<proteinExistence type="predicted"/>
<feature type="region of interest" description="Disordered" evidence="6">
    <location>
        <begin position="873"/>
        <end position="952"/>
    </location>
</feature>
<feature type="compositionally biased region" description="Polar residues" evidence="6">
    <location>
        <begin position="595"/>
        <end position="608"/>
    </location>
</feature>
<feature type="region of interest" description="Disordered" evidence="6">
    <location>
        <begin position="448"/>
        <end position="467"/>
    </location>
</feature>
<dbReference type="RefSeq" id="XP_044655994.1">
    <property type="nucleotide sequence ID" value="XM_044800059.1"/>
</dbReference>
<feature type="compositionally biased region" description="Basic and acidic residues" evidence="6">
    <location>
        <begin position="122"/>
        <end position="134"/>
    </location>
</feature>
<feature type="region of interest" description="Disordered" evidence="6">
    <location>
        <begin position="394"/>
        <end position="415"/>
    </location>
</feature>
<feature type="domain" description="C2H2-type" evidence="7">
    <location>
        <begin position="216"/>
        <end position="239"/>
    </location>
</feature>
<dbReference type="Pfam" id="PF00096">
    <property type="entry name" value="zf-C2H2"/>
    <property type="match status" value="4"/>
</dbReference>
<evidence type="ECO:0000256" key="2">
    <source>
        <dbReference type="ARBA" id="ARBA00022737"/>
    </source>
</evidence>
<feature type="region of interest" description="Disordered" evidence="6">
    <location>
        <begin position="808"/>
        <end position="858"/>
    </location>
</feature>
<dbReference type="PANTHER" id="PTHR24409:SF295">
    <property type="entry name" value="AZ2-RELATED"/>
    <property type="match status" value="1"/>
</dbReference>
<feature type="domain" description="C2H2-type" evidence="7">
    <location>
        <begin position="372"/>
        <end position="401"/>
    </location>
</feature>
<feature type="region of interest" description="Disordered" evidence="6">
    <location>
        <begin position="328"/>
        <end position="357"/>
    </location>
</feature>
<feature type="region of interest" description="Disordered" evidence="6">
    <location>
        <begin position="591"/>
        <end position="619"/>
    </location>
</feature>
<comment type="caution">
    <text evidence="8">The sequence shown here is derived from an EMBL/GenBank/DDBJ whole genome shotgun (WGS) entry which is preliminary data.</text>
</comment>
<feature type="compositionally biased region" description="Basic and acidic residues" evidence="6">
    <location>
        <begin position="94"/>
        <end position="112"/>
    </location>
</feature>
<sequence>MPPDIKMPDANLAQAHAESLINSIEAAQKRYACETCGKTYTSPHSRDRHMHLHTGEKRFTCPFEGCGKRFGRRDYLNRHCLVHEKYLGRGSKGLHPDGSSREGEIGDIRQDAEGTASSPYPDEARDESPGRDDMDAHVKFHEVGNSVHGRSNGNDSSMELESKTLERGISPSIALPNPPDEILSSGQDSRAKRQNLDELASSLRTTKHGTFRVMELDCALCSKSFGRPSDLTRHRSLSHGRLAIADKKAVMDKDAHELLNKQQLPPEILKKLGLICEWEDCGQQFSHQADLIQHRKSHGDLRPVKCPICGKGLSRMDRLKPHMKLYHRTKRPRSPEQIVESDMPASNPAVTKSKRRRSRFVNMSMERPNMPQECHLCGKFFERPHDLKRHLITKKHNGPGYLPDSSRAKRQSSRPGIYQCPLCPKSFDCTSRVRRHMESSVHDLIVIGPSTASDEHSNSATGSGKSGYAQECVGCRQIFVDESSFFDHAPCYRLDVEQQDEQPDAAEGEQEYSEPGEESEDDADQLDDFEAQLVAAANGQNLDNAVEKRTDTAPRSPQPTSTAHETSAAHQTIEYGRLPDKDFDATRHRFGEPSVQKSTASDQRTTSILPPAEHRPVPASALTPLRGATRMLVGARESGKSQPSPPPPYHAPSNSQNVRRCYGCGAGFPSKEAFWNHSPCFTTAVQPIVSSQDERGAASNETLQRSATPDKHDSGQEMMGTEPKPPARPSDDSASSKPFVEVMPSLKVQQLLISIALNNPGARPIPPSELASLTDKSPNLLELVTRMERENAEMQRIVKQQWVVPSSLHQDPTRSGAALADGDGMAERSMVGSKAPLANPTRATEHLDRMKATDPDGERLRLQQVFRLRGYRHIQPSPQGHDGRGGSQPGADGSRGTMGQNPVLAKETSEKRSQDTSSSQASTRRSANDHAAVEPLRGLHVRQQNVSQKASLRTASGLRLVEVTNSDHEWMFEDETA</sequence>
<dbReference type="GeneID" id="68290385"/>
<feature type="region of interest" description="Disordered" evidence="6">
    <location>
        <begin position="691"/>
        <end position="737"/>
    </location>
</feature>
<dbReference type="SUPFAM" id="SSF57667">
    <property type="entry name" value="beta-beta-alpha zinc fingers"/>
    <property type="match status" value="3"/>
</dbReference>
<feature type="domain" description="C2H2-type" evidence="7">
    <location>
        <begin position="31"/>
        <end position="58"/>
    </location>
</feature>
<dbReference type="PROSITE" id="PS00028">
    <property type="entry name" value="ZINC_FINGER_C2H2_1"/>
    <property type="match status" value="7"/>
</dbReference>